<proteinExistence type="inferred from homology"/>
<dbReference type="PROSITE" id="PS01317">
    <property type="entry name" value="SSRP"/>
    <property type="match status" value="1"/>
</dbReference>
<keyword evidence="2" id="KW-0694">RNA-binding</keyword>
<keyword evidence="1" id="KW-0963">Cytoplasm</keyword>
<dbReference type="InterPro" id="IPR020081">
    <property type="entry name" value="SsrA-bd_prot_CS"/>
</dbReference>
<evidence type="ECO:0000256" key="1">
    <source>
        <dbReference type="ARBA" id="ARBA00022490"/>
    </source>
</evidence>
<dbReference type="InterPro" id="IPR000037">
    <property type="entry name" value="SsrA-bd_prot"/>
</dbReference>
<dbReference type="PANTHER" id="PTHR30308:SF2">
    <property type="entry name" value="SSRA-BINDING PROTEIN"/>
    <property type="match status" value="1"/>
</dbReference>
<dbReference type="GO" id="GO:0003723">
    <property type="term" value="F:RNA binding"/>
    <property type="evidence" value="ECO:0007669"/>
    <property type="project" value="UniProtKB-KW"/>
</dbReference>
<accession>A0A0F9UZ95</accession>
<evidence type="ECO:0000256" key="2">
    <source>
        <dbReference type="ARBA" id="ARBA00022884"/>
    </source>
</evidence>
<name>A0A0F9UZ95_9ZZZZ</name>
<protein>
    <recommendedName>
        <fullName evidence="4">SsrA-binding protein</fullName>
    </recommendedName>
</protein>
<dbReference type="GO" id="GO:0070930">
    <property type="term" value="P:trans-translation-dependent protein tagging"/>
    <property type="evidence" value="ECO:0007669"/>
    <property type="project" value="TreeGrafter"/>
</dbReference>
<evidence type="ECO:0000313" key="3">
    <source>
        <dbReference type="EMBL" id="KKN97064.1"/>
    </source>
</evidence>
<organism evidence="3">
    <name type="scientific">marine sediment metagenome</name>
    <dbReference type="NCBI Taxonomy" id="412755"/>
    <lineage>
        <taxon>unclassified sequences</taxon>
        <taxon>metagenomes</taxon>
        <taxon>ecological metagenomes</taxon>
    </lineage>
</organism>
<dbReference type="PANTHER" id="PTHR30308">
    <property type="entry name" value="TMRNA-BINDING COMPONENT OF TRANS-TRANSLATION TAGGING COMPLEX"/>
    <property type="match status" value="1"/>
</dbReference>
<dbReference type="HAMAP" id="MF_00023">
    <property type="entry name" value="SmpB"/>
    <property type="match status" value="1"/>
</dbReference>
<comment type="caution">
    <text evidence="3">The sequence shown here is derived from an EMBL/GenBank/DDBJ whole genome shotgun (WGS) entry which is preliminary data.</text>
</comment>
<gene>
    <name evidence="3" type="ORF">LCGC14_0160210</name>
</gene>
<dbReference type="NCBIfam" id="NF003843">
    <property type="entry name" value="PRK05422.1"/>
    <property type="match status" value="1"/>
</dbReference>
<dbReference type="AlphaFoldDB" id="A0A0F9UZ95"/>
<dbReference type="InterPro" id="IPR023620">
    <property type="entry name" value="SmpB"/>
</dbReference>
<reference evidence="3" key="1">
    <citation type="journal article" date="2015" name="Nature">
        <title>Complex archaea that bridge the gap between prokaryotes and eukaryotes.</title>
        <authorList>
            <person name="Spang A."/>
            <person name="Saw J.H."/>
            <person name="Jorgensen S.L."/>
            <person name="Zaremba-Niedzwiedzka K."/>
            <person name="Martijn J."/>
            <person name="Lind A.E."/>
            <person name="van Eijk R."/>
            <person name="Schleper C."/>
            <person name="Guy L."/>
            <person name="Ettema T.J."/>
        </authorList>
    </citation>
    <scope>NUCLEOTIDE SEQUENCE</scope>
</reference>
<dbReference type="Pfam" id="PF01668">
    <property type="entry name" value="SmpB"/>
    <property type="match status" value="1"/>
</dbReference>
<dbReference type="SUPFAM" id="SSF74982">
    <property type="entry name" value="Small protein B (SmpB)"/>
    <property type="match status" value="1"/>
</dbReference>
<evidence type="ECO:0008006" key="4">
    <source>
        <dbReference type="Google" id="ProtNLM"/>
    </source>
</evidence>
<dbReference type="EMBL" id="LAZR01000060">
    <property type="protein sequence ID" value="KKN97064.1"/>
    <property type="molecule type" value="Genomic_DNA"/>
</dbReference>
<dbReference type="CDD" id="cd09294">
    <property type="entry name" value="SmpB"/>
    <property type="match status" value="1"/>
</dbReference>
<dbReference type="Gene3D" id="2.40.280.10">
    <property type="match status" value="1"/>
</dbReference>
<dbReference type="GO" id="GO:0005829">
    <property type="term" value="C:cytosol"/>
    <property type="evidence" value="ECO:0007669"/>
    <property type="project" value="TreeGrafter"/>
</dbReference>
<dbReference type="NCBIfam" id="TIGR00086">
    <property type="entry name" value="smpB"/>
    <property type="match status" value="1"/>
</dbReference>
<sequence length="149" mass="17326">MTTLAENRNAYFNYEILEKFEAGLVLIGQEVKSIKLGRMNLAGSYIVIKNEEVYLIGCHVPPYQPKNAPPDYNPERSRKLLLKKTEIEYLIGKTKQKGLTLMPLRAYTKKGKIKLEFGIAKGRKKVDKRELIRKRETEREMEKELKLRG</sequence>